<dbReference type="Proteomes" id="UP000887458">
    <property type="component" value="Unassembled WGS sequence"/>
</dbReference>
<feature type="transmembrane region" description="Helical" evidence="7">
    <location>
        <begin position="1897"/>
        <end position="1919"/>
    </location>
</feature>
<gene>
    <name evidence="10" type="ORF">DERP_001376</name>
</gene>
<evidence type="ECO:0000256" key="7">
    <source>
        <dbReference type="SAM" id="Phobius"/>
    </source>
</evidence>
<keyword evidence="1 6" id="KW-0245">EGF-like domain</keyword>
<comment type="caution">
    <text evidence="10">The sequence shown here is derived from an EMBL/GenBank/DDBJ whole genome shotgun (WGS) entry which is preliminary data.</text>
</comment>
<keyword evidence="3" id="KW-0677">Repeat</keyword>
<dbReference type="PANTHER" id="PTHR24039">
    <property type="entry name" value="FIBRILLIN-RELATED"/>
    <property type="match status" value="1"/>
</dbReference>
<keyword evidence="6" id="KW-1015">Disulfide bond</keyword>
<feature type="signal peptide" evidence="8">
    <location>
        <begin position="1"/>
        <end position="21"/>
    </location>
</feature>
<dbReference type="SUPFAM" id="SSF57196">
    <property type="entry name" value="EGF/Laminin"/>
    <property type="match status" value="1"/>
</dbReference>
<keyword evidence="2 8" id="KW-0732">Signal</keyword>
<feature type="domain" description="EGF-like" evidence="9">
    <location>
        <begin position="467"/>
        <end position="507"/>
    </location>
</feature>
<dbReference type="CDD" id="cd00054">
    <property type="entry name" value="EGF_CA"/>
    <property type="match status" value="1"/>
</dbReference>
<feature type="domain" description="EGF-like" evidence="9">
    <location>
        <begin position="828"/>
        <end position="867"/>
    </location>
</feature>
<keyword evidence="4" id="KW-0106">Calcium</keyword>
<evidence type="ECO:0000256" key="6">
    <source>
        <dbReference type="PROSITE-ProRule" id="PRU00076"/>
    </source>
</evidence>
<dbReference type="Gene3D" id="2.10.25.10">
    <property type="entry name" value="Laminin"/>
    <property type="match status" value="2"/>
</dbReference>
<dbReference type="EMBL" id="NJHN03000047">
    <property type="protein sequence ID" value="KAH9420937.1"/>
    <property type="molecule type" value="Genomic_DNA"/>
</dbReference>
<dbReference type="PROSITE" id="PS01186">
    <property type="entry name" value="EGF_2"/>
    <property type="match status" value="2"/>
</dbReference>
<evidence type="ECO:0000259" key="9">
    <source>
        <dbReference type="PROSITE" id="PS50026"/>
    </source>
</evidence>
<keyword evidence="11" id="KW-1185">Reference proteome</keyword>
<feature type="disulfide bond" evidence="6">
    <location>
        <begin position="857"/>
        <end position="866"/>
    </location>
</feature>
<keyword evidence="7" id="KW-0472">Membrane</keyword>
<reference evidence="10 11" key="1">
    <citation type="journal article" date="2018" name="J. Allergy Clin. Immunol.">
        <title>High-quality assembly of Dermatophagoides pteronyssinus genome and transcriptome reveals a wide range of novel allergens.</title>
        <authorList>
            <person name="Liu X.Y."/>
            <person name="Yang K.Y."/>
            <person name="Wang M.Q."/>
            <person name="Kwok J.S."/>
            <person name="Zeng X."/>
            <person name="Yang Z."/>
            <person name="Xiao X.J."/>
            <person name="Lau C.P."/>
            <person name="Li Y."/>
            <person name="Huang Z.M."/>
            <person name="Ba J.G."/>
            <person name="Yim A.K."/>
            <person name="Ouyang C.Y."/>
            <person name="Ngai S.M."/>
            <person name="Chan T.F."/>
            <person name="Leung E.L."/>
            <person name="Liu L."/>
            <person name="Liu Z.G."/>
            <person name="Tsui S.K."/>
        </authorList>
    </citation>
    <scope>NUCLEOTIDE SEQUENCE [LARGE SCALE GENOMIC DNA]</scope>
    <source>
        <strain evidence="10">Derp</strain>
    </source>
</reference>
<comment type="caution">
    <text evidence="6">Lacks conserved residue(s) required for the propagation of feature annotation.</text>
</comment>
<dbReference type="PANTHER" id="PTHR24039:SF28">
    <property type="entry name" value="EGF-LIKE DOMAIN-CONTAINING PROTEIN"/>
    <property type="match status" value="1"/>
</dbReference>
<keyword evidence="7" id="KW-0812">Transmembrane</keyword>
<evidence type="ECO:0000256" key="4">
    <source>
        <dbReference type="ARBA" id="ARBA00022837"/>
    </source>
</evidence>
<evidence type="ECO:0000256" key="1">
    <source>
        <dbReference type="ARBA" id="ARBA00022536"/>
    </source>
</evidence>
<evidence type="ECO:0000313" key="11">
    <source>
        <dbReference type="Proteomes" id="UP000887458"/>
    </source>
</evidence>
<evidence type="ECO:0000256" key="3">
    <source>
        <dbReference type="ARBA" id="ARBA00022737"/>
    </source>
</evidence>
<evidence type="ECO:0000256" key="2">
    <source>
        <dbReference type="ARBA" id="ARBA00022729"/>
    </source>
</evidence>
<proteinExistence type="predicted"/>
<name>A0ABQ8JE90_DERPT</name>
<accession>A0ABQ8JE90</accession>
<evidence type="ECO:0000256" key="8">
    <source>
        <dbReference type="SAM" id="SignalP"/>
    </source>
</evidence>
<feature type="disulfide bond" evidence="6">
    <location>
        <begin position="478"/>
        <end position="495"/>
    </location>
</feature>
<organism evidence="10 11">
    <name type="scientific">Dermatophagoides pteronyssinus</name>
    <name type="common">European house dust mite</name>
    <dbReference type="NCBI Taxonomy" id="6956"/>
    <lineage>
        <taxon>Eukaryota</taxon>
        <taxon>Metazoa</taxon>
        <taxon>Ecdysozoa</taxon>
        <taxon>Arthropoda</taxon>
        <taxon>Chelicerata</taxon>
        <taxon>Arachnida</taxon>
        <taxon>Acari</taxon>
        <taxon>Acariformes</taxon>
        <taxon>Sarcoptiformes</taxon>
        <taxon>Astigmata</taxon>
        <taxon>Psoroptidia</taxon>
        <taxon>Analgoidea</taxon>
        <taxon>Pyroglyphidae</taxon>
        <taxon>Dermatophagoidinae</taxon>
        <taxon>Dermatophagoides</taxon>
    </lineage>
</organism>
<evidence type="ECO:0000313" key="10">
    <source>
        <dbReference type="EMBL" id="KAH9420937.1"/>
    </source>
</evidence>
<keyword evidence="5" id="KW-0325">Glycoprotein</keyword>
<reference evidence="10 11" key="2">
    <citation type="journal article" date="2022" name="Mol. Biol. Evol.">
        <title>Comparative Genomics Reveals Insights into the Divergent Evolution of Astigmatic Mites and Household Pest Adaptations.</title>
        <authorList>
            <person name="Xiong Q."/>
            <person name="Wan A.T."/>
            <person name="Liu X."/>
            <person name="Fung C.S."/>
            <person name="Xiao X."/>
            <person name="Malainual N."/>
            <person name="Hou J."/>
            <person name="Wang L."/>
            <person name="Wang M."/>
            <person name="Yang K.Y."/>
            <person name="Cui Y."/>
            <person name="Leung E.L."/>
            <person name="Nong W."/>
            <person name="Shin S.K."/>
            <person name="Au S.W."/>
            <person name="Jeong K.Y."/>
            <person name="Chew F.T."/>
            <person name="Hui J.H."/>
            <person name="Leung T.F."/>
            <person name="Tungtrongchitr A."/>
            <person name="Zhong N."/>
            <person name="Liu Z."/>
            <person name="Tsui S.K."/>
        </authorList>
    </citation>
    <scope>NUCLEOTIDE SEQUENCE [LARGE SCALE GENOMIC DNA]</scope>
    <source>
        <strain evidence="10">Derp</strain>
    </source>
</reference>
<dbReference type="PROSITE" id="PS00022">
    <property type="entry name" value="EGF_1"/>
    <property type="match status" value="3"/>
</dbReference>
<dbReference type="SMART" id="SM00181">
    <property type="entry name" value="EGF"/>
    <property type="match status" value="7"/>
</dbReference>
<feature type="domain" description="EGF-like" evidence="9">
    <location>
        <begin position="1224"/>
        <end position="1265"/>
    </location>
</feature>
<dbReference type="PROSITE" id="PS50026">
    <property type="entry name" value="EGF_3"/>
    <property type="match status" value="4"/>
</dbReference>
<sequence length="2065" mass="240565">MNTFLLKVIFILTILAFPLESTEHDNGAELIERIENQGWDILTNDWPPSSSSAADNFYFQDDHIDQHNSTDQIDLRKIYLKINESLIKKTMINSTNCIISFKLWFFVKDVQHSYRFPMVNNADLFELYLTLPYGRINLRKLLNDHSKRWNPLRYRIDCEKISEFHIGYYSGLYFIAFKDFRIIYLKKQQLSTEQISQPNSTFISKNFNKDPTNVCLSIGLVSINTTVEIQVSYLLQPISFDNQSEDNSFDNTKFLVPITNLTLNSFKTTSEICLQEFIYFSSQKYTIFFELINKSDVTITSRTNQTTEAPIYFLRSFDQITYHWSKDWFQSNNDDETFDFNDGAIFFTIDCRLFSNNPDKLITRRISSRWIQFDDYNFNSNRIFEYSYQSKNNVFISAQICTQIGHCSDISIRSIQFTNSSTIVQFQLIKRPQTRLFRLVFIIEGHKSYCHSLSSRLEGSLRLNQGFGDPCHSELFKCKNQGICLSDPSKKTGHCNCQKGYYGNYCENKDFCIYKKECNHPEDCINTKNGATCLCNNKDNKVIWDHMSKSCIKPNVTIKKNLTMPFEYSTNEPNWTNQPLISIDLKTEHLYMKYDFCLMINYSIENTMKRNQFVRLNAAIEHSNSSIPFYGINNLLDPKNTTIQFCLVSNLFAFSTIWEQILNKWDSFIIRFDPESNMPVKINFKSIHFELKKLTDELSQSNSNDYNNDLINTNTIINKTGLFRSETEWYNYAPKLDSIRFEFETSPWFAGEKAKRIDGLMYYFRMNESNFEFGSIKLSESLSCIYGQCFLTFNRFSSLSTNENHVFGFKISIEIQFENHTMIKFQLNPLGCQEFNCTGYGECYADYRLGKAARCRCYRGHFGEHCQHHDPCLKGKLFCPKLLNDPVETNQCIPINSSYFECSCSWPNVMEWSNQESCQTRWTYSSSELIFDNNLSQPSSKFLYNVTSIASTIEQYRFNFKSLAYFIEDYRSLRNSMKDSDKIYFTMMSNNSFLDFTLRNKSICFDMQYLSRSSMNQIGIKLSSNDDYLWTNQPNWISDNSSFLSHTDHICAYEWTSQNSNRIVASFSAHLDKNSKTNAKIVALIIKNFSLQINSSEQNNYYLPSWDEHNGSQRLWPIRFPSSVWKNDSNMFNYIGNNNFPDSNHPNSRISYLLSEWITWYPIVFNDRMQDITSKISIAISNSSLLEFRLDSFYDQKPIRIGISIVDKRIENDDNTLQILHLDMDDYCRENRCKHSATCLVDFSANKNDYYHCKCPAGFIGTYCQYVNYCDKLNINKTQTNRQLCKNLDLQCVNYENHFRCNCELQASNQYWNDQFSRCVDVPQPFFKQCPDNRIWSRESDKSYKCVCDSQMGYIEDSTSQCIERDACYGNPCGPNGSCSVTFKGDGNYICLCKQGFRQMSNNVYQCEQLNKEEFECPGHQEPIEINSMKRCNCSISLDGLLFQQSSDRKFCNLKPICDIGGNGLDKCQQQNALCLIQWSEQYKIQHQCLCPPGQRLIKYGKSESCQDQCQDPSIMTLCAKHNAECDPIGYTLGNHAYPKQNDNWKHFCRCPHGTIISKDEQNCTYSTHVYSMNLTFMWQTLEASVLWTNDSRIIGDANQWLRQQYGNGNQFEIIKKQLRPLLSDFNIQQLFEDFHQANIRHNFPLINKQISRIFPKSIERRLEKYMTKYLKGKLFKDVMINLSIENCTKISINNRSSALNCFVGLTIQEDLMKKQNINTILIDQLYNDCNPFLSENLTQCFIDSSYSDELIILGLVEKLNVQKQNPCDINSIKCAPYLGTVCNSNESQIECQCVQFEKYRQLINATGNLYEQNGMSIHKCQLSNDVCAQTCSQDDNFSGHCNWSNSVRKLMIECHCTNNTIYEHYEQTLDVDYGRKFKLIRMNRCLEKDNKMHIELIVIIVVASVVTLVAIISLFLWCRSTFTTRSPNFSDMKYSSDISTNNGSYTLNRTNDLSRNNQLTTINHQLNHRHESIEMPIIRTKQTNLNETNNGPPRLNVIAEQSTSSSSSSDDDIGNTIVLQKSKQIHHSYTSIKNGTDNQREQVINQPTNRMILTKHNLQRKKFN</sequence>
<feature type="chain" id="PRO_5045438579" description="EGF-like domain-containing protein" evidence="8">
    <location>
        <begin position="22"/>
        <end position="2065"/>
    </location>
</feature>
<dbReference type="InterPro" id="IPR000742">
    <property type="entry name" value="EGF"/>
</dbReference>
<protein>
    <recommendedName>
        <fullName evidence="9">EGF-like domain-containing protein</fullName>
    </recommendedName>
</protein>
<feature type="disulfide bond" evidence="6">
    <location>
        <begin position="497"/>
        <end position="506"/>
    </location>
</feature>
<feature type="domain" description="EGF-like" evidence="9">
    <location>
        <begin position="1364"/>
        <end position="1408"/>
    </location>
</feature>
<dbReference type="Gene3D" id="2.90.20.10">
    <property type="entry name" value="Plasmodium vivax P25 domain"/>
    <property type="match status" value="1"/>
</dbReference>
<evidence type="ECO:0000256" key="5">
    <source>
        <dbReference type="ARBA" id="ARBA00023180"/>
    </source>
</evidence>
<keyword evidence="7" id="KW-1133">Transmembrane helix</keyword>
<feature type="disulfide bond" evidence="6">
    <location>
        <begin position="1255"/>
        <end position="1264"/>
    </location>
</feature>